<dbReference type="SMART" id="SM00947">
    <property type="entry name" value="Pro_CA"/>
    <property type="match status" value="1"/>
</dbReference>
<reference evidence="10 11" key="1">
    <citation type="journal article" date="2018" name="Evol. Lett.">
        <title>Horizontal gene cluster transfer increased hallucinogenic mushroom diversity.</title>
        <authorList>
            <person name="Reynolds H.T."/>
            <person name="Vijayakumar V."/>
            <person name="Gluck-Thaler E."/>
            <person name="Korotkin H.B."/>
            <person name="Matheny P.B."/>
            <person name="Slot J.C."/>
        </authorList>
    </citation>
    <scope>NUCLEOTIDE SEQUENCE [LARGE SCALE GENOMIC DNA]</scope>
    <source>
        <strain evidence="10 11">SRW20</strain>
    </source>
</reference>
<accession>A0A409Y2Z3</accession>
<comment type="similarity">
    <text evidence="1 8">Belongs to the beta-class carbonic anhydrase family.</text>
</comment>
<feature type="binding site" evidence="7">
    <location>
        <position position="101"/>
    </location>
    <ligand>
        <name>Zn(2+)</name>
        <dbReference type="ChEBI" id="CHEBI:29105"/>
    </ligand>
</feature>
<feature type="compositionally biased region" description="Polar residues" evidence="9">
    <location>
        <begin position="214"/>
        <end position="224"/>
    </location>
</feature>
<evidence type="ECO:0000256" key="8">
    <source>
        <dbReference type="RuleBase" id="RU003956"/>
    </source>
</evidence>
<organism evidence="10 11">
    <name type="scientific">Gymnopilus dilepis</name>
    <dbReference type="NCBI Taxonomy" id="231916"/>
    <lineage>
        <taxon>Eukaryota</taxon>
        <taxon>Fungi</taxon>
        <taxon>Dikarya</taxon>
        <taxon>Basidiomycota</taxon>
        <taxon>Agaricomycotina</taxon>
        <taxon>Agaricomycetes</taxon>
        <taxon>Agaricomycetidae</taxon>
        <taxon>Agaricales</taxon>
        <taxon>Agaricineae</taxon>
        <taxon>Hymenogastraceae</taxon>
        <taxon>Gymnopilus</taxon>
    </lineage>
</organism>
<dbReference type="InterPro" id="IPR001765">
    <property type="entry name" value="Carbonic_anhydrase"/>
</dbReference>
<evidence type="ECO:0000313" key="11">
    <source>
        <dbReference type="Proteomes" id="UP000284706"/>
    </source>
</evidence>
<dbReference type="Pfam" id="PF00484">
    <property type="entry name" value="Pro_CA"/>
    <property type="match status" value="1"/>
</dbReference>
<feature type="binding site" evidence="7">
    <location>
        <position position="47"/>
    </location>
    <ligand>
        <name>Zn(2+)</name>
        <dbReference type="ChEBI" id="CHEBI:29105"/>
    </ligand>
</feature>
<comment type="function">
    <text evidence="8">Reversible hydration of carbon dioxide.</text>
</comment>
<dbReference type="InParanoid" id="A0A409Y2Z3"/>
<evidence type="ECO:0000256" key="2">
    <source>
        <dbReference type="ARBA" id="ARBA00012925"/>
    </source>
</evidence>
<gene>
    <name evidence="10" type="ORF">CVT26_006800</name>
</gene>
<evidence type="ECO:0000256" key="4">
    <source>
        <dbReference type="ARBA" id="ARBA00022833"/>
    </source>
</evidence>
<keyword evidence="11" id="KW-1185">Reference proteome</keyword>
<evidence type="ECO:0000256" key="9">
    <source>
        <dbReference type="SAM" id="MobiDB-lite"/>
    </source>
</evidence>
<comment type="caution">
    <text evidence="10">The sequence shown here is derived from an EMBL/GenBank/DDBJ whole genome shotgun (WGS) entry which is preliminary data.</text>
</comment>
<dbReference type="STRING" id="231916.A0A409Y2Z3"/>
<feature type="non-terminal residue" evidence="10">
    <location>
        <position position="238"/>
    </location>
</feature>
<keyword evidence="3 7" id="KW-0479">Metal-binding</keyword>
<comment type="catalytic activity">
    <reaction evidence="6 8">
        <text>hydrogencarbonate + H(+) = CO2 + H2O</text>
        <dbReference type="Rhea" id="RHEA:10748"/>
        <dbReference type="ChEBI" id="CHEBI:15377"/>
        <dbReference type="ChEBI" id="CHEBI:15378"/>
        <dbReference type="ChEBI" id="CHEBI:16526"/>
        <dbReference type="ChEBI" id="CHEBI:17544"/>
        <dbReference type="EC" id="4.2.1.1"/>
    </reaction>
</comment>
<dbReference type="GO" id="GO:0008270">
    <property type="term" value="F:zinc ion binding"/>
    <property type="evidence" value="ECO:0007669"/>
    <property type="project" value="UniProtKB-UniRule"/>
</dbReference>
<keyword evidence="5 8" id="KW-0456">Lyase</keyword>
<dbReference type="GO" id="GO:0015976">
    <property type="term" value="P:carbon utilization"/>
    <property type="evidence" value="ECO:0007669"/>
    <property type="project" value="InterPro"/>
</dbReference>
<dbReference type="Proteomes" id="UP000284706">
    <property type="component" value="Unassembled WGS sequence"/>
</dbReference>
<dbReference type="AlphaFoldDB" id="A0A409Y2Z3"/>
<evidence type="ECO:0000256" key="5">
    <source>
        <dbReference type="ARBA" id="ARBA00023239"/>
    </source>
</evidence>
<dbReference type="EC" id="4.2.1.1" evidence="2 8"/>
<dbReference type="GO" id="GO:0071244">
    <property type="term" value="P:cellular response to carbon dioxide"/>
    <property type="evidence" value="ECO:0007669"/>
    <property type="project" value="TreeGrafter"/>
</dbReference>
<dbReference type="InterPro" id="IPR015892">
    <property type="entry name" value="Carbonic_anhydrase_CS"/>
</dbReference>
<evidence type="ECO:0000256" key="1">
    <source>
        <dbReference type="ARBA" id="ARBA00006217"/>
    </source>
</evidence>
<feature type="binding site" evidence="7">
    <location>
        <position position="45"/>
    </location>
    <ligand>
        <name>Zn(2+)</name>
        <dbReference type="ChEBI" id="CHEBI:29105"/>
    </ligand>
</feature>
<dbReference type="Gene3D" id="3.40.1050.10">
    <property type="entry name" value="Carbonic anhydrase"/>
    <property type="match status" value="1"/>
</dbReference>
<evidence type="ECO:0000256" key="7">
    <source>
        <dbReference type="PIRSR" id="PIRSR601765-1"/>
    </source>
</evidence>
<dbReference type="EMBL" id="NHYE01001257">
    <property type="protein sequence ID" value="PPQ97416.1"/>
    <property type="molecule type" value="Genomic_DNA"/>
</dbReference>
<evidence type="ECO:0000313" key="10">
    <source>
        <dbReference type="EMBL" id="PPQ97416.1"/>
    </source>
</evidence>
<feature type="binding site" evidence="7">
    <location>
        <position position="104"/>
    </location>
    <ligand>
        <name>Zn(2+)</name>
        <dbReference type="ChEBI" id="CHEBI:29105"/>
    </ligand>
</feature>
<dbReference type="GO" id="GO:0034599">
    <property type="term" value="P:cellular response to oxidative stress"/>
    <property type="evidence" value="ECO:0007669"/>
    <property type="project" value="TreeGrafter"/>
</dbReference>
<sequence>MAQDDFEVLRTGNEYFKAFVNANHRDAVWVVQAQSQTPPFLIIGCADSRVAEGTVFGALPGTLFAQRNIANQFLPDDTNVQSALQYAVDYLGVSHVLVLGHYNCGGCLAAMSPRPEADDSPLQDWIDPIRRLYEGAQTEEITHFKTALAAQHAPFDIVNGLKDDDNANDALKTLIELNVRVTVESVLQSKTIQDHYAKLPPFPTATAAAAAAASDNNNSKNLKASESADPQPEPEPKP</sequence>
<dbReference type="SUPFAM" id="SSF53056">
    <property type="entry name" value="beta-carbonic anhydrase, cab"/>
    <property type="match status" value="1"/>
</dbReference>
<dbReference type="PANTHER" id="PTHR11002:SF76">
    <property type="entry name" value="CARBONIC ANHYDRASE"/>
    <property type="match status" value="1"/>
</dbReference>
<evidence type="ECO:0000256" key="6">
    <source>
        <dbReference type="ARBA" id="ARBA00048348"/>
    </source>
</evidence>
<name>A0A409Y2Z3_9AGAR</name>
<keyword evidence="4 7" id="KW-0862">Zinc</keyword>
<proteinExistence type="inferred from homology"/>
<feature type="region of interest" description="Disordered" evidence="9">
    <location>
        <begin position="208"/>
        <end position="238"/>
    </location>
</feature>
<dbReference type="PROSITE" id="PS00705">
    <property type="entry name" value="PROK_CO2_ANHYDRASE_2"/>
    <property type="match status" value="1"/>
</dbReference>
<dbReference type="OrthoDB" id="10248475at2759"/>
<evidence type="ECO:0000256" key="3">
    <source>
        <dbReference type="ARBA" id="ARBA00022723"/>
    </source>
</evidence>
<dbReference type="InterPro" id="IPR036874">
    <property type="entry name" value="Carbonic_anhydrase_sf"/>
</dbReference>
<protein>
    <recommendedName>
        <fullName evidence="2 8">Carbonic anhydrase</fullName>
        <ecNumber evidence="2 8">4.2.1.1</ecNumber>
    </recommendedName>
    <alternativeName>
        <fullName evidence="8">Carbonate dehydratase</fullName>
    </alternativeName>
</protein>
<comment type="cofactor">
    <cofactor evidence="7">
        <name>Zn(2+)</name>
        <dbReference type="ChEBI" id="CHEBI:29105"/>
    </cofactor>
    <text evidence="7">Binds 1 zinc ion per subunit.</text>
</comment>
<dbReference type="PANTHER" id="PTHR11002">
    <property type="entry name" value="CARBONIC ANHYDRASE"/>
    <property type="match status" value="1"/>
</dbReference>
<dbReference type="GO" id="GO:0004089">
    <property type="term" value="F:carbonate dehydratase activity"/>
    <property type="evidence" value="ECO:0007669"/>
    <property type="project" value="UniProtKB-UniRule"/>
</dbReference>